<reference evidence="8 9" key="1">
    <citation type="submission" date="2023-07" db="EMBL/GenBank/DDBJ databases">
        <title>Sorghum-associated microbial communities from plants grown in Nebraska, USA.</title>
        <authorList>
            <person name="Schachtman D."/>
        </authorList>
    </citation>
    <scope>NUCLEOTIDE SEQUENCE [LARGE SCALE GENOMIC DNA]</scope>
    <source>
        <strain evidence="8 9">BE167</strain>
    </source>
</reference>
<protein>
    <recommendedName>
        <fullName evidence="7">Mechanosensitive ion channel MscS domain-containing protein</fullName>
    </recommendedName>
</protein>
<organism evidence="8 9">
    <name type="scientific">Arthrobacter ginsengisoli</name>
    <dbReference type="NCBI Taxonomy" id="1356565"/>
    <lineage>
        <taxon>Bacteria</taxon>
        <taxon>Bacillati</taxon>
        <taxon>Actinomycetota</taxon>
        <taxon>Actinomycetes</taxon>
        <taxon>Micrococcales</taxon>
        <taxon>Micrococcaceae</taxon>
        <taxon>Arthrobacter</taxon>
    </lineage>
</organism>
<feature type="transmembrane region" description="Helical" evidence="6">
    <location>
        <begin position="90"/>
        <end position="112"/>
    </location>
</feature>
<gene>
    <name evidence="8" type="ORF">J2X01_002939</name>
</gene>
<keyword evidence="2 6" id="KW-0812">Transmembrane</keyword>
<evidence type="ECO:0000256" key="4">
    <source>
        <dbReference type="ARBA" id="ARBA00023136"/>
    </source>
</evidence>
<dbReference type="EMBL" id="JAVDVQ010000012">
    <property type="protein sequence ID" value="MDR7083644.1"/>
    <property type="molecule type" value="Genomic_DNA"/>
</dbReference>
<feature type="transmembrane region" description="Helical" evidence="6">
    <location>
        <begin position="160"/>
        <end position="179"/>
    </location>
</feature>
<name>A0ABU1UEL8_9MICC</name>
<evidence type="ECO:0000313" key="9">
    <source>
        <dbReference type="Proteomes" id="UP001252243"/>
    </source>
</evidence>
<dbReference type="InterPro" id="IPR010920">
    <property type="entry name" value="LSM_dom_sf"/>
</dbReference>
<dbReference type="Proteomes" id="UP001252243">
    <property type="component" value="Unassembled WGS sequence"/>
</dbReference>
<feature type="domain" description="Mechanosensitive ion channel MscS" evidence="7">
    <location>
        <begin position="182"/>
        <end position="248"/>
    </location>
</feature>
<dbReference type="Gene3D" id="1.10.287.1260">
    <property type="match status" value="1"/>
</dbReference>
<feature type="compositionally biased region" description="Basic and acidic residues" evidence="5">
    <location>
        <begin position="377"/>
        <end position="386"/>
    </location>
</feature>
<comment type="subcellular location">
    <subcellularLocation>
        <location evidence="1">Membrane</location>
    </subcellularLocation>
</comment>
<dbReference type="RefSeq" id="WP_310058722.1">
    <property type="nucleotide sequence ID" value="NZ_JAVDVQ010000012.1"/>
</dbReference>
<evidence type="ECO:0000256" key="3">
    <source>
        <dbReference type="ARBA" id="ARBA00022989"/>
    </source>
</evidence>
<dbReference type="SUPFAM" id="SSF50182">
    <property type="entry name" value="Sm-like ribonucleoproteins"/>
    <property type="match status" value="1"/>
</dbReference>
<dbReference type="InterPro" id="IPR023408">
    <property type="entry name" value="MscS_beta-dom_sf"/>
</dbReference>
<evidence type="ECO:0000259" key="7">
    <source>
        <dbReference type="Pfam" id="PF00924"/>
    </source>
</evidence>
<feature type="compositionally biased region" description="Low complexity" evidence="5">
    <location>
        <begin position="352"/>
        <end position="368"/>
    </location>
</feature>
<evidence type="ECO:0000256" key="2">
    <source>
        <dbReference type="ARBA" id="ARBA00022692"/>
    </source>
</evidence>
<feature type="transmembrane region" description="Helical" evidence="6">
    <location>
        <begin position="52"/>
        <end position="70"/>
    </location>
</feature>
<evidence type="ECO:0000256" key="5">
    <source>
        <dbReference type="SAM" id="MobiDB-lite"/>
    </source>
</evidence>
<keyword evidence="4 6" id="KW-0472">Membrane</keyword>
<feature type="region of interest" description="Disordered" evidence="5">
    <location>
        <begin position="352"/>
        <end position="390"/>
    </location>
</feature>
<keyword evidence="3 6" id="KW-1133">Transmembrane helix</keyword>
<feature type="transmembrane region" description="Helical" evidence="6">
    <location>
        <begin position="133"/>
        <end position="154"/>
    </location>
</feature>
<dbReference type="Pfam" id="PF00924">
    <property type="entry name" value="MS_channel_2nd"/>
    <property type="match status" value="1"/>
</dbReference>
<evidence type="ECO:0000256" key="6">
    <source>
        <dbReference type="SAM" id="Phobius"/>
    </source>
</evidence>
<evidence type="ECO:0000256" key="1">
    <source>
        <dbReference type="ARBA" id="ARBA00004370"/>
    </source>
</evidence>
<comment type="caution">
    <text evidence="8">The sequence shown here is derived from an EMBL/GenBank/DDBJ whole genome shotgun (WGS) entry which is preliminary data.</text>
</comment>
<sequence length="422" mass="46165">MQNVLDPAMPFLAPILAVALAVAGGLLASWLVRRIVLRLNRNQPALRETSRVARLPLRFGLCLIGVRIALGLTTEDAGWRRSVDHALQIALIGSLAWLAIAVLLIIETMVLTRYRVDVADNRRARRLRTQVILARRIGVALIVIVALGISMLTFPAIQALGAGLLASAGVISIVAGLAAQTSLVNVFAGIQLAFTDAIRVDDVVVVQKEWGRIEEITLTYVVVHIWDDRRMILPSTYFTTTPFENWTRRQSEVMGTVEFDLDWRAPVEDMRAELKRVLASTELWDERVGILQITDATSGFVRVRILVSAADSATLFDLRCLIREELVLFLQQEHPTALPHLRLESLGAASLGSGSPDATAAAPAASAKRPGRVSAADSRHPADPHDSQLFTGSIEAIQRSRAFTGPSDEVFEDREKSIAAQN</sequence>
<dbReference type="InterPro" id="IPR006685">
    <property type="entry name" value="MscS_channel_2nd"/>
</dbReference>
<accession>A0ABU1UEL8</accession>
<feature type="transmembrane region" description="Helical" evidence="6">
    <location>
        <begin position="12"/>
        <end position="32"/>
    </location>
</feature>
<evidence type="ECO:0000313" key="8">
    <source>
        <dbReference type="EMBL" id="MDR7083644.1"/>
    </source>
</evidence>
<keyword evidence="9" id="KW-1185">Reference proteome</keyword>
<proteinExistence type="predicted"/>
<dbReference type="PANTHER" id="PTHR30566:SF25">
    <property type="entry name" value="INNER MEMBRANE PROTEIN"/>
    <property type="match status" value="1"/>
</dbReference>
<dbReference type="PANTHER" id="PTHR30566">
    <property type="entry name" value="YNAI-RELATED MECHANOSENSITIVE ION CHANNEL"/>
    <property type="match status" value="1"/>
</dbReference>
<dbReference type="Gene3D" id="2.30.30.60">
    <property type="match status" value="1"/>
</dbReference>